<comment type="similarity">
    <text evidence="8">Belongs to the methyltransferase superfamily. LaeA methyltransferase family.</text>
</comment>
<evidence type="ECO:0000256" key="1">
    <source>
        <dbReference type="ARBA" id="ARBA00004123"/>
    </source>
</evidence>
<feature type="region of interest" description="Disordered" evidence="10">
    <location>
        <begin position="1"/>
        <end position="25"/>
    </location>
</feature>
<evidence type="ECO:0000256" key="2">
    <source>
        <dbReference type="ARBA" id="ARBA00022603"/>
    </source>
</evidence>
<dbReference type="GO" id="GO:0032259">
    <property type="term" value="P:methylation"/>
    <property type="evidence" value="ECO:0007669"/>
    <property type="project" value="UniProtKB-KW"/>
</dbReference>
<evidence type="ECO:0000256" key="4">
    <source>
        <dbReference type="ARBA" id="ARBA00022691"/>
    </source>
</evidence>
<evidence type="ECO:0000256" key="7">
    <source>
        <dbReference type="ARBA" id="ARBA00023242"/>
    </source>
</evidence>
<dbReference type="Pfam" id="PF13489">
    <property type="entry name" value="Methyltransf_23"/>
    <property type="match status" value="1"/>
</dbReference>
<dbReference type="GeneID" id="6196829"/>
<dbReference type="AlphaFoldDB" id="B2A9Z5"/>
<proteinExistence type="inferred from homology"/>
<dbReference type="RefSeq" id="XP_001912425.1">
    <property type="nucleotide sequence ID" value="XM_001912390.1"/>
</dbReference>
<reference evidence="11" key="2">
    <citation type="submission" date="2008-07" db="EMBL/GenBank/DDBJ databases">
        <authorList>
            <person name="Genoscope - CEA"/>
        </authorList>
    </citation>
    <scope>NUCLEOTIDE SEQUENCE</scope>
    <source>
        <strain evidence="11">S mat+</strain>
    </source>
</reference>
<comment type="subcellular location">
    <subcellularLocation>
        <location evidence="1">Nucleus</location>
    </subcellularLocation>
</comment>
<dbReference type="InterPro" id="IPR029063">
    <property type="entry name" value="SAM-dependent_MTases_sf"/>
</dbReference>
<keyword evidence="4" id="KW-0949">S-adenosyl-L-methionine</keyword>
<keyword evidence="5" id="KW-0805">Transcription regulation</keyword>
<evidence type="ECO:0000256" key="5">
    <source>
        <dbReference type="ARBA" id="ARBA00023015"/>
    </source>
</evidence>
<dbReference type="OrthoDB" id="2013972at2759"/>
<evidence type="ECO:0000256" key="10">
    <source>
        <dbReference type="SAM" id="MobiDB-lite"/>
    </source>
</evidence>
<name>B2A9Z5_PODAN</name>
<dbReference type="CDD" id="cd02440">
    <property type="entry name" value="AdoMet_MTases"/>
    <property type="match status" value="1"/>
</dbReference>
<dbReference type="PANTHER" id="PTHR43591:SF30">
    <property type="entry name" value="PROTEIN-METHIONINE METHYLTRANSFERASE LAEA"/>
    <property type="match status" value="1"/>
</dbReference>
<reference evidence="11" key="1">
    <citation type="journal article" date="2008" name="Genome Biol.">
        <title>The genome sequence of the model ascomycete fungus Podospora anserina.</title>
        <authorList>
            <person name="Espagne E."/>
            <person name="Lespinet O."/>
            <person name="Malagnac F."/>
            <person name="Da Silva C."/>
            <person name="Jaillon O."/>
            <person name="Porcel B.M."/>
            <person name="Couloux A."/>
            <person name="Aury J.-M."/>
            <person name="Segurens B."/>
            <person name="Poulain J."/>
            <person name="Anthouard V."/>
            <person name="Grossetete S."/>
            <person name="Khalili H."/>
            <person name="Coppin E."/>
            <person name="Dequard-Chablat M."/>
            <person name="Picard M."/>
            <person name="Contamine V."/>
            <person name="Arnaise S."/>
            <person name="Bourdais A."/>
            <person name="Berteaux-Lecellier V."/>
            <person name="Gautheret D."/>
            <person name="de Vries R.P."/>
            <person name="Battaglia E."/>
            <person name="Coutinho P.M."/>
            <person name="Danchin E.G.J."/>
            <person name="Henrissat B."/>
            <person name="El Khoury R."/>
            <person name="Sainsard-Chanet A."/>
            <person name="Boivin A."/>
            <person name="Pinan-Lucarre B."/>
            <person name="Sellem C.H."/>
            <person name="Debuchy R."/>
            <person name="Wincker P."/>
            <person name="Weissenbach J."/>
            <person name="Silar P."/>
        </authorList>
    </citation>
    <scope>NUCLEOTIDE SEQUENCE [LARGE SCALE GENOMIC DNA]</scope>
    <source>
        <strain evidence="11">S mat+</strain>
    </source>
</reference>
<keyword evidence="7" id="KW-0539">Nucleus</keyword>
<dbReference type="SUPFAM" id="SSF53335">
    <property type="entry name" value="S-adenosyl-L-methionine-dependent methyltransferases"/>
    <property type="match status" value="1"/>
</dbReference>
<keyword evidence="3" id="KW-0808">Transferase</keyword>
<dbReference type="GO" id="GO:0005634">
    <property type="term" value="C:nucleus"/>
    <property type="evidence" value="ECO:0007669"/>
    <property type="project" value="UniProtKB-SubCell"/>
</dbReference>
<accession>B2A9Z5</accession>
<evidence type="ECO:0000256" key="6">
    <source>
        <dbReference type="ARBA" id="ARBA00023163"/>
    </source>
</evidence>
<organism evidence="11">
    <name type="scientific">Podospora anserina (strain S / ATCC MYA-4624 / DSM 980 / FGSC 10383)</name>
    <name type="common">Pleurage anserina</name>
    <dbReference type="NCBI Taxonomy" id="515849"/>
    <lineage>
        <taxon>Eukaryota</taxon>
        <taxon>Fungi</taxon>
        <taxon>Dikarya</taxon>
        <taxon>Ascomycota</taxon>
        <taxon>Pezizomycotina</taxon>
        <taxon>Sordariomycetes</taxon>
        <taxon>Sordariomycetidae</taxon>
        <taxon>Sordariales</taxon>
        <taxon>Podosporaceae</taxon>
        <taxon>Podospora</taxon>
        <taxon>Podospora anserina</taxon>
    </lineage>
</organism>
<keyword evidence="2" id="KW-0489">Methyltransferase</keyword>
<sequence>MAMESQPSRSFYNGTGSSQQHEQNTQVYQENGRWYGTNKKGAYMFPVDAKDEQDRLDIFHKFCLVARKELLHKAPVAVEEPSILDLGCGTGIWTIEMADKYPRGRHVGMDLNLIQPEFIPSNLTFLQRDIESEWPQELKAGTWDLIHMRTLNGSIASWPRLYAEAYRHLKPYYGHIEQVEIDFTPRSDDPGLVNGSLISQWTGELLTVMDNFGRSMRLDSNVTTQRLAEVGFVDIKEEVIRIPFNPWPTDTYSRDIGRWFNLVMKQGFQPLCLAPFARGLNKSFSEINDFVEEVKAEVSKKEKRVFCTMHIFTARRPQGDNPASSSQTSRSRARQH</sequence>
<evidence type="ECO:0000313" key="11">
    <source>
        <dbReference type="EMBL" id="CAP59906.1"/>
    </source>
</evidence>
<feature type="region of interest" description="Disordered" evidence="10">
    <location>
        <begin position="316"/>
        <end position="336"/>
    </location>
</feature>
<dbReference type="EMBL" id="CU633438">
    <property type="protein sequence ID" value="CAP59906.1"/>
    <property type="molecule type" value="Genomic_DNA"/>
</dbReference>
<keyword evidence="6" id="KW-0804">Transcription</keyword>
<evidence type="ECO:0000256" key="9">
    <source>
        <dbReference type="ARBA" id="ARBA00047870"/>
    </source>
</evidence>
<dbReference type="GO" id="GO:0008168">
    <property type="term" value="F:methyltransferase activity"/>
    <property type="evidence" value="ECO:0007669"/>
    <property type="project" value="UniProtKB-KW"/>
</dbReference>
<dbReference type="PANTHER" id="PTHR43591">
    <property type="entry name" value="METHYLTRANSFERASE"/>
    <property type="match status" value="1"/>
</dbReference>
<dbReference type="Gene3D" id="3.40.50.150">
    <property type="entry name" value="Vaccinia Virus protein VP39"/>
    <property type="match status" value="1"/>
</dbReference>
<evidence type="ECO:0000256" key="3">
    <source>
        <dbReference type="ARBA" id="ARBA00022679"/>
    </source>
</evidence>
<gene>
    <name evidence="11" type="ORF">PODANS_1_2300</name>
</gene>
<dbReference type="VEuPathDB" id="FungiDB:PODANS_1_2300"/>
<dbReference type="HOGENOM" id="CLU_010595_2_0_1"/>
<dbReference type="KEGG" id="pan:PODANSg09473"/>
<protein>
    <submittedName>
        <fullName evidence="11">Podospora anserina S mat+ genomic DNA chromosome 1, supercontig 1</fullName>
    </submittedName>
</protein>
<evidence type="ECO:0000256" key="8">
    <source>
        <dbReference type="ARBA" id="ARBA00038158"/>
    </source>
</evidence>
<comment type="catalytic activity">
    <reaction evidence="9">
        <text>L-methionyl-[protein] + S-adenosyl-L-methionine = S-methyl-L-methionyl-[protein] + S-adenosyl-L-homocysteine</text>
        <dbReference type="Rhea" id="RHEA:60560"/>
        <dbReference type="Rhea" id="RHEA-COMP:12313"/>
        <dbReference type="Rhea" id="RHEA-COMP:15592"/>
        <dbReference type="ChEBI" id="CHEBI:16044"/>
        <dbReference type="ChEBI" id="CHEBI:57856"/>
        <dbReference type="ChEBI" id="CHEBI:59789"/>
        <dbReference type="ChEBI" id="CHEBI:142742"/>
    </reaction>
    <physiologicalReaction direction="left-to-right" evidence="9">
        <dbReference type="Rhea" id="RHEA:60561"/>
    </physiologicalReaction>
</comment>